<name>A0A0A9FSK8_ARUDO</name>
<organism evidence="1">
    <name type="scientific">Arundo donax</name>
    <name type="common">Giant reed</name>
    <name type="synonym">Donax arundinaceus</name>
    <dbReference type="NCBI Taxonomy" id="35708"/>
    <lineage>
        <taxon>Eukaryota</taxon>
        <taxon>Viridiplantae</taxon>
        <taxon>Streptophyta</taxon>
        <taxon>Embryophyta</taxon>
        <taxon>Tracheophyta</taxon>
        <taxon>Spermatophyta</taxon>
        <taxon>Magnoliopsida</taxon>
        <taxon>Liliopsida</taxon>
        <taxon>Poales</taxon>
        <taxon>Poaceae</taxon>
        <taxon>PACMAD clade</taxon>
        <taxon>Arundinoideae</taxon>
        <taxon>Arundineae</taxon>
        <taxon>Arundo</taxon>
    </lineage>
</organism>
<protein>
    <submittedName>
        <fullName evidence="1">Uncharacterized protein</fullName>
    </submittedName>
</protein>
<dbReference type="EMBL" id="GBRH01183697">
    <property type="protein sequence ID" value="JAE14199.1"/>
    <property type="molecule type" value="Transcribed_RNA"/>
</dbReference>
<accession>A0A0A9FSK8</accession>
<sequence length="39" mass="4614">MLFRVNNNKGSEYFMNYTFTLINDRSCNLRCTYSPLVST</sequence>
<proteinExistence type="predicted"/>
<dbReference type="AlphaFoldDB" id="A0A0A9FSK8"/>
<reference evidence="1" key="2">
    <citation type="journal article" date="2015" name="Data Brief">
        <title>Shoot transcriptome of the giant reed, Arundo donax.</title>
        <authorList>
            <person name="Barrero R.A."/>
            <person name="Guerrero F.D."/>
            <person name="Moolhuijzen P."/>
            <person name="Goolsby J.A."/>
            <person name="Tidwell J."/>
            <person name="Bellgard S.E."/>
            <person name="Bellgard M.I."/>
        </authorList>
    </citation>
    <scope>NUCLEOTIDE SEQUENCE</scope>
    <source>
        <tissue evidence="1">Shoot tissue taken approximately 20 cm above the soil surface</tissue>
    </source>
</reference>
<reference evidence="1" key="1">
    <citation type="submission" date="2014-09" db="EMBL/GenBank/DDBJ databases">
        <authorList>
            <person name="Magalhaes I.L.F."/>
            <person name="Oliveira U."/>
            <person name="Santos F.R."/>
            <person name="Vidigal T.H.D.A."/>
            <person name="Brescovit A.D."/>
            <person name="Santos A.J."/>
        </authorList>
    </citation>
    <scope>NUCLEOTIDE SEQUENCE</scope>
    <source>
        <tissue evidence="1">Shoot tissue taken approximately 20 cm above the soil surface</tissue>
    </source>
</reference>
<evidence type="ECO:0000313" key="1">
    <source>
        <dbReference type="EMBL" id="JAE14199.1"/>
    </source>
</evidence>